<evidence type="ECO:0000313" key="2">
    <source>
        <dbReference type="Proteomes" id="UP000654482"/>
    </source>
</evidence>
<name>A0A8J7IX81_9CYAN</name>
<proteinExistence type="predicted"/>
<accession>A0A8J7IX81</accession>
<dbReference type="Proteomes" id="UP000654482">
    <property type="component" value="Unassembled WGS sequence"/>
</dbReference>
<evidence type="ECO:0000313" key="1">
    <source>
        <dbReference type="EMBL" id="MBE9118562.1"/>
    </source>
</evidence>
<comment type="caution">
    <text evidence="1">The sequence shown here is derived from an EMBL/GenBank/DDBJ whole genome shotgun (WGS) entry which is preliminary data.</text>
</comment>
<dbReference type="RefSeq" id="WP_194031646.1">
    <property type="nucleotide sequence ID" value="NZ_JADEWZ010000052.1"/>
</dbReference>
<gene>
    <name evidence="1" type="ORF">IQ249_21980</name>
</gene>
<organism evidence="1 2">
    <name type="scientific">Lusitaniella coriacea LEGE 07157</name>
    <dbReference type="NCBI Taxonomy" id="945747"/>
    <lineage>
        <taxon>Bacteria</taxon>
        <taxon>Bacillati</taxon>
        <taxon>Cyanobacteriota</taxon>
        <taxon>Cyanophyceae</taxon>
        <taxon>Spirulinales</taxon>
        <taxon>Lusitaniellaceae</taxon>
        <taxon>Lusitaniella</taxon>
    </lineage>
</organism>
<reference evidence="1" key="1">
    <citation type="submission" date="2020-10" db="EMBL/GenBank/DDBJ databases">
        <authorList>
            <person name="Castelo-Branco R."/>
            <person name="Eusebio N."/>
            <person name="Adriana R."/>
            <person name="Vieira A."/>
            <person name="Brugerolle De Fraissinette N."/>
            <person name="Rezende De Castro R."/>
            <person name="Schneider M.P."/>
            <person name="Vasconcelos V."/>
            <person name="Leao P.N."/>
        </authorList>
    </citation>
    <scope>NUCLEOTIDE SEQUENCE</scope>
    <source>
        <strain evidence="1">LEGE 07157</strain>
    </source>
</reference>
<protein>
    <submittedName>
        <fullName evidence="1">Uncharacterized protein</fullName>
    </submittedName>
</protein>
<sequence>MKIRNFLVLPISLLSFICITDAIAIPPERIVKRSSNLQVEVNQVSVLFVAE</sequence>
<keyword evidence="2" id="KW-1185">Reference proteome</keyword>
<dbReference type="EMBL" id="JADEWZ010000052">
    <property type="protein sequence ID" value="MBE9118562.1"/>
    <property type="molecule type" value="Genomic_DNA"/>
</dbReference>
<dbReference type="AlphaFoldDB" id="A0A8J7IX81"/>